<accession>A0A183PX84</accession>
<proteinExistence type="predicted"/>
<protein>
    <submittedName>
        <fullName evidence="1">Uncharacterized protein</fullName>
    </submittedName>
</protein>
<keyword evidence="2" id="KW-1185">Reference proteome</keyword>
<dbReference type="GO" id="GO:0032367">
    <property type="term" value="P:intracellular cholesterol transport"/>
    <property type="evidence" value="ECO:0007669"/>
    <property type="project" value="InterPro"/>
</dbReference>
<organism evidence="1 2">
    <name type="scientific">Schistosoma mattheei</name>
    <dbReference type="NCBI Taxonomy" id="31246"/>
    <lineage>
        <taxon>Eukaryota</taxon>
        <taxon>Metazoa</taxon>
        <taxon>Spiralia</taxon>
        <taxon>Lophotrochozoa</taxon>
        <taxon>Platyhelminthes</taxon>
        <taxon>Trematoda</taxon>
        <taxon>Digenea</taxon>
        <taxon>Strigeidida</taxon>
        <taxon>Schistosomatoidea</taxon>
        <taxon>Schistosomatidae</taxon>
        <taxon>Schistosoma</taxon>
    </lineage>
</organism>
<dbReference type="STRING" id="31246.A0A183PX84"/>
<evidence type="ECO:0000313" key="2">
    <source>
        <dbReference type="Proteomes" id="UP000269396"/>
    </source>
</evidence>
<dbReference type="PANTHER" id="PTHR32059">
    <property type="entry name" value="RAB11-BINDING PROTEIN RELCH"/>
    <property type="match status" value="1"/>
</dbReference>
<name>A0A183PX84_9TREM</name>
<dbReference type="GO" id="GO:0055037">
    <property type="term" value="C:recycling endosome"/>
    <property type="evidence" value="ECO:0007669"/>
    <property type="project" value="TreeGrafter"/>
</dbReference>
<evidence type="ECO:0000313" key="1">
    <source>
        <dbReference type="EMBL" id="VDP78497.1"/>
    </source>
</evidence>
<gene>
    <name evidence="1" type="ORF">SMTD_LOCUS18970</name>
</gene>
<dbReference type="InterPro" id="IPR040362">
    <property type="entry name" value="RELCH"/>
</dbReference>
<dbReference type="PANTHER" id="PTHR32059:SF0">
    <property type="entry name" value="RAB11-BINDING PROTEIN RELCH"/>
    <property type="match status" value="1"/>
</dbReference>
<sequence length="212" mass="24261">MSVRIEKTPFTNCSENFIQSHEFDEESQKNEDSRKSIEVAEYLLDKKLFLSALEYYFEQLERGKSIKLLHEFFTSPNFVDNLNLSSVESSSLLMGKQICSFLIMYIGKYPSLSSLDSSDIGRISDDGNTLEEKLKVLEYELRKKNDEISSLRNELTTLVACGYKGDVQSSQTSGNSIYRLLLLNFMYYGNKCSFNPSFPKQEESCSLSLNLC</sequence>
<dbReference type="EMBL" id="UZAL01041448">
    <property type="protein sequence ID" value="VDP78497.1"/>
    <property type="molecule type" value="Genomic_DNA"/>
</dbReference>
<dbReference type="Proteomes" id="UP000269396">
    <property type="component" value="Unassembled WGS sequence"/>
</dbReference>
<reference evidence="1 2" key="1">
    <citation type="submission" date="2018-11" db="EMBL/GenBank/DDBJ databases">
        <authorList>
            <consortium name="Pathogen Informatics"/>
        </authorList>
    </citation>
    <scope>NUCLEOTIDE SEQUENCE [LARGE SCALE GENOMIC DNA]</scope>
    <source>
        <strain>Denwood</strain>
        <strain evidence="2">Zambia</strain>
    </source>
</reference>
<dbReference type="GO" id="GO:0005802">
    <property type="term" value="C:trans-Golgi network"/>
    <property type="evidence" value="ECO:0007669"/>
    <property type="project" value="InterPro"/>
</dbReference>
<dbReference type="AlphaFoldDB" id="A0A183PX84"/>